<accession>A0A2S5GXH2</accession>
<dbReference type="InterPro" id="IPR046348">
    <property type="entry name" value="SIS_dom_sf"/>
</dbReference>
<dbReference type="CDD" id="cd05016">
    <property type="entry name" value="SIS_PGI_2"/>
    <property type="match status" value="1"/>
</dbReference>
<sequence>MQNCAHRARLRFDETRLDLDISIKTYLQKNMLPLKPVDLAKLPRLPEWQAFSQAVQHGSICTDELRLLHAAGLTIDLSAQVSSPDARAAATALLQARGFDQARAALLAGDHVNKTEDRAAWHTMLRAPEPIEAVAREHQRVREFVEQADAQGKWKAVIHIGIGGSDWGVRLATDACSGSGARRALKFVANIDGHALEDAILGLNAQDTLLVVTSKSFTTAETLANLRRAVDWLAQAGVERPYEQVVAITARPDAARALGIPSSQVFEFWDWVGGRYSLWSAVGLPVAMAVGIDVIEGIRAGAAAMDEHFAQAPIAENAPAQLALAGVANRSVLGYGSLSIAAYDARLQFLAPYLQQLDMESLGKSVDMAGDPVGVPTGPSVWGMPGTDGQHTFFQWLHQGTDGAAVDFIMCREADHQWTEEHAMLLANCLAQRQTLLRGTSLDADRDAMLAQGMPADKAEWLARHRRHEGGRPSTLIVLPRLTPYALGALLALYEHKIFVQALIWGINPFDQWGVEAGKKMAGGILRELHGQGQNADHDLSTQHWISVLTQGR</sequence>
<dbReference type="PROSITE" id="PS51463">
    <property type="entry name" value="P_GLUCOSE_ISOMERASE_3"/>
    <property type="match status" value="1"/>
</dbReference>
<dbReference type="GO" id="GO:0097367">
    <property type="term" value="F:carbohydrate derivative binding"/>
    <property type="evidence" value="ECO:0007669"/>
    <property type="project" value="InterPro"/>
</dbReference>
<dbReference type="NCBIfam" id="NF001211">
    <property type="entry name" value="PRK00179.1"/>
    <property type="match status" value="1"/>
</dbReference>
<keyword evidence="3 7" id="KW-0312">Gluconeogenesis</keyword>
<dbReference type="PROSITE" id="PS00765">
    <property type="entry name" value="P_GLUCOSE_ISOMERASE_1"/>
    <property type="match status" value="1"/>
</dbReference>
<comment type="pathway">
    <text evidence="7">Carbohydrate biosynthesis; gluconeogenesis.</text>
</comment>
<dbReference type="InterPro" id="IPR001672">
    <property type="entry name" value="G6P_Isomerase"/>
</dbReference>
<comment type="catalytic activity">
    <reaction evidence="6 7 8">
        <text>alpha-D-glucose 6-phosphate = beta-D-fructose 6-phosphate</text>
        <dbReference type="Rhea" id="RHEA:11816"/>
        <dbReference type="ChEBI" id="CHEBI:57634"/>
        <dbReference type="ChEBI" id="CHEBI:58225"/>
        <dbReference type="EC" id="5.3.1.9"/>
    </reaction>
</comment>
<dbReference type="EC" id="5.3.1.9" evidence="7"/>
<protein>
    <recommendedName>
        <fullName evidence="7">Glucose-6-phosphate isomerase</fullName>
        <shortName evidence="7">GPI</shortName>
        <ecNumber evidence="7">5.3.1.9</ecNumber>
    </recommendedName>
    <alternativeName>
        <fullName evidence="7">Phosphoglucose isomerase</fullName>
        <shortName evidence="7">PGI</shortName>
    </alternativeName>
    <alternativeName>
        <fullName evidence="7">Phosphohexose isomerase</fullName>
        <shortName evidence="7">PHI</shortName>
    </alternativeName>
</protein>
<name>A0A2S5GXH2_9BURK</name>
<evidence type="ECO:0000313" key="10">
    <source>
        <dbReference type="Proteomes" id="UP000239990"/>
    </source>
</evidence>
<evidence type="ECO:0000256" key="2">
    <source>
        <dbReference type="ARBA" id="ARBA00006604"/>
    </source>
</evidence>
<keyword evidence="5 7" id="KW-0413">Isomerase</keyword>
<dbReference type="GO" id="GO:0048029">
    <property type="term" value="F:monosaccharide binding"/>
    <property type="evidence" value="ECO:0007669"/>
    <property type="project" value="TreeGrafter"/>
</dbReference>
<evidence type="ECO:0000256" key="1">
    <source>
        <dbReference type="ARBA" id="ARBA00004926"/>
    </source>
</evidence>
<dbReference type="InterPro" id="IPR035482">
    <property type="entry name" value="SIS_PGI_2"/>
</dbReference>
<comment type="function">
    <text evidence="7">Catalyzes the reversible isomerization of glucose-6-phosphate to fructose-6-phosphate.</text>
</comment>
<dbReference type="AlphaFoldDB" id="A0A2S5GXH2"/>
<proteinExistence type="inferred from homology"/>
<dbReference type="PROSITE" id="PS00174">
    <property type="entry name" value="P_GLUCOSE_ISOMERASE_2"/>
    <property type="match status" value="1"/>
</dbReference>
<feature type="active site" evidence="7">
    <location>
        <position position="519"/>
    </location>
</feature>
<dbReference type="EMBL" id="PREU01000002">
    <property type="protein sequence ID" value="PPA77698.1"/>
    <property type="molecule type" value="Genomic_DNA"/>
</dbReference>
<dbReference type="CDD" id="cd05015">
    <property type="entry name" value="SIS_PGI_1"/>
    <property type="match status" value="1"/>
</dbReference>
<dbReference type="InterPro" id="IPR018189">
    <property type="entry name" value="Phosphoglucose_isomerase_CS"/>
</dbReference>
<dbReference type="PRINTS" id="PR00662">
    <property type="entry name" value="G6PISOMERASE"/>
</dbReference>
<evidence type="ECO:0000313" key="9">
    <source>
        <dbReference type="EMBL" id="PPA77698.1"/>
    </source>
</evidence>
<feature type="active site" description="Proton donor" evidence="7">
    <location>
        <position position="360"/>
    </location>
</feature>
<dbReference type="SUPFAM" id="SSF53697">
    <property type="entry name" value="SIS domain"/>
    <property type="match status" value="1"/>
</dbReference>
<evidence type="ECO:0000256" key="5">
    <source>
        <dbReference type="ARBA" id="ARBA00023235"/>
    </source>
</evidence>
<dbReference type="InterPro" id="IPR035476">
    <property type="entry name" value="SIS_PGI_1"/>
</dbReference>
<evidence type="ECO:0000256" key="3">
    <source>
        <dbReference type="ARBA" id="ARBA00022432"/>
    </source>
</evidence>
<gene>
    <name evidence="7" type="primary">pgi</name>
    <name evidence="9" type="ORF">C4E15_04615</name>
</gene>
<dbReference type="UniPathway" id="UPA00109">
    <property type="reaction ID" value="UER00181"/>
</dbReference>
<comment type="subcellular location">
    <subcellularLocation>
        <location evidence="7">Cytoplasm</location>
    </subcellularLocation>
</comment>
<dbReference type="OrthoDB" id="140919at2"/>
<keyword evidence="4 7" id="KW-0324">Glycolysis</keyword>
<dbReference type="GO" id="GO:0005829">
    <property type="term" value="C:cytosol"/>
    <property type="evidence" value="ECO:0007669"/>
    <property type="project" value="TreeGrafter"/>
</dbReference>
<dbReference type="Proteomes" id="UP000239990">
    <property type="component" value="Unassembled WGS sequence"/>
</dbReference>
<dbReference type="GO" id="GO:0006094">
    <property type="term" value="P:gluconeogenesis"/>
    <property type="evidence" value="ECO:0007669"/>
    <property type="project" value="UniProtKB-UniRule"/>
</dbReference>
<dbReference type="Pfam" id="PF00342">
    <property type="entry name" value="PGI"/>
    <property type="match status" value="1"/>
</dbReference>
<comment type="pathway">
    <text evidence="1 7 8">Carbohydrate degradation; glycolysis; D-glyceraldehyde 3-phosphate and glycerone phosphate from D-glucose: step 2/4.</text>
</comment>
<feature type="active site" evidence="7">
    <location>
        <position position="391"/>
    </location>
</feature>
<dbReference type="GO" id="GO:0004347">
    <property type="term" value="F:glucose-6-phosphate isomerase activity"/>
    <property type="evidence" value="ECO:0007669"/>
    <property type="project" value="UniProtKB-UniRule"/>
</dbReference>
<dbReference type="HAMAP" id="MF_00473">
    <property type="entry name" value="G6P_isomerase"/>
    <property type="match status" value="1"/>
</dbReference>
<keyword evidence="7" id="KW-0963">Cytoplasm</keyword>
<dbReference type="UniPathway" id="UPA00138"/>
<dbReference type="PANTHER" id="PTHR11469:SF1">
    <property type="entry name" value="GLUCOSE-6-PHOSPHATE ISOMERASE"/>
    <property type="match status" value="1"/>
</dbReference>
<reference evidence="9 10" key="1">
    <citation type="submission" date="2018-02" db="EMBL/GenBank/DDBJ databases">
        <title>Draft Genome of Achromobacter spanius stain 6.</title>
        <authorList>
            <person name="Gunasekera T.S."/>
            <person name="Radwan O."/>
            <person name="Ruiz O.N."/>
        </authorList>
    </citation>
    <scope>NUCLEOTIDE SEQUENCE [LARGE SCALE GENOMIC DNA]</scope>
    <source>
        <strain evidence="9 10">6</strain>
    </source>
</reference>
<dbReference type="GO" id="GO:0051156">
    <property type="term" value="P:glucose 6-phosphate metabolic process"/>
    <property type="evidence" value="ECO:0007669"/>
    <property type="project" value="TreeGrafter"/>
</dbReference>
<dbReference type="GO" id="GO:0006096">
    <property type="term" value="P:glycolytic process"/>
    <property type="evidence" value="ECO:0007669"/>
    <property type="project" value="UniProtKB-UniRule"/>
</dbReference>
<evidence type="ECO:0000256" key="4">
    <source>
        <dbReference type="ARBA" id="ARBA00023152"/>
    </source>
</evidence>
<comment type="caution">
    <text evidence="9">The sequence shown here is derived from an EMBL/GenBank/DDBJ whole genome shotgun (WGS) entry which is preliminary data.</text>
</comment>
<comment type="similarity">
    <text evidence="2 7 8">Belongs to the GPI family.</text>
</comment>
<evidence type="ECO:0000256" key="6">
    <source>
        <dbReference type="ARBA" id="ARBA00029321"/>
    </source>
</evidence>
<organism evidence="9 10">
    <name type="scientific">Achromobacter spanius</name>
    <dbReference type="NCBI Taxonomy" id="217203"/>
    <lineage>
        <taxon>Bacteria</taxon>
        <taxon>Pseudomonadati</taxon>
        <taxon>Pseudomonadota</taxon>
        <taxon>Betaproteobacteria</taxon>
        <taxon>Burkholderiales</taxon>
        <taxon>Alcaligenaceae</taxon>
        <taxon>Achromobacter</taxon>
    </lineage>
</organism>
<dbReference type="Gene3D" id="1.10.1390.10">
    <property type="match status" value="1"/>
</dbReference>
<dbReference type="PANTHER" id="PTHR11469">
    <property type="entry name" value="GLUCOSE-6-PHOSPHATE ISOMERASE"/>
    <property type="match status" value="1"/>
</dbReference>
<evidence type="ECO:0000256" key="8">
    <source>
        <dbReference type="RuleBase" id="RU000612"/>
    </source>
</evidence>
<dbReference type="InterPro" id="IPR023096">
    <property type="entry name" value="G6P_Isomerase_C"/>
</dbReference>
<evidence type="ECO:0000256" key="7">
    <source>
        <dbReference type="HAMAP-Rule" id="MF_00473"/>
    </source>
</evidence>
<dbReference type="Gene3D" id="3.40.50.10490">
    <property type="entry name" value="Glucose-6-phosphate isomerase like protein, domain 1"/>
    <property type="match status" value="2"/>
</dbReference>